<dbReference type="Proteomes" id="UP000317747">
    <property type="component" value="Unassembled WGS sequence"/>
</dbReference>
<evidence type="ECO:0000313" key="2">
    <source>
        <dbReference type="Proteomes" id="UP000317747"/>
    </source>
</evidence>
<dbReference type="RefSeq" id="WP_128085382.1">
    <property type="nucleotide sequence ID" value="NZ_CP071408.1"/>
</dbReference>
<proteinExistence type="predicted"/>
<dbReference type="AlphaFoldDB" id="A0A506QWX4"/>
<protein>
    <submittedName>
        <fullName evidence="1">Uncharacterized protein</fullName>
    </submittedName>
</protein>
<name>A0A506QWX4_9GAMM</name>
<evidence type="ECO:0000313" key="1">
    <source>
        <dbReference type="EMBL" id="TPV48930.1"/>
    </source>
</evidence>
<accession>A0A506QWX4</accession>
<gene>
    <name evidence="1" type="ORF">FJW01_01170</name>
</gene>
<dbReference type="EMBL" id="VHJA01000017">
    <property type="protein sequence ID" value="TPV48930.1"/>
    <property type="molecule type" value="Genomic_DNA"/>
</dbReference>
<keyword evidence="2" id="KW-1185">Reference proteome</keyword>
<organism evidence="1 2">
    <name type="scientific">Pantoea deleyi</name>
    <dbReference type="NCBI Taxonomy" id="470932"/>
    <lineage>
        <taxon>Bacteria</taxon>
        <taxon>Pseudomonadati</taxon>
        <taxon>Pseudomonadota</taxon>
        <taxon>Gammaproteobacteria</taxon>
        <taxon>Enterobacterales</taxon>
        <taxon>Erwiniaceae</taxon>
        <taxon>Pantoea</taxon>
    </lineage>
</organism>
<reference evidence="1 2" key="1">
    <citation type="submission" date="2019-06" db="EMBL/GenBank/DDBJ databases">
        <title>Taxogenomics and systematics of the genus Pantoea.</title>
        <authorList>
            <person name="Tambong J.T."/>
        </authorList>
    </citation>
    <scope>NUCLEOTIDE SEQUENCE [LARGE SCALE GENOMIC DNA]</scope>
    <source>
        <strain evidence="1 2">LMG 24200</strain>
    </source>
</reference>
<comment type="caution">
    <text evidence="1">The sequence shown here is derived from an EMBL/GenBank/DDBJ whole genome shotgun (WGS) entry which is preliminary data.</text>
</comment>
<sequence>MAIAAAQRIRGHLTESERNEISFTGIEFVRAGYSVRTALDISCGLLAASVEQLALQVDEREWIWAVDYESGAWQMEDEDDDEICTGSTCFEGIRYQLVPHRSNAVDARVYVPEEVTGNGHFRITELDTGRQVAILPAMNIARHVAGYAVPNYGGYGDVLISETSEKPTHLSASAWLLG</sequence>